<evidence type="ECO:0000313" key="1">
    <source>
        <dbReference type="EMBL" id="SFB84696.1"/>
    </source>
</evidence>
<dbReference type="OrthoDB" id="1491714at2"/>
<organism evidence="1 2">
    <name type="scientific">Flexibacter flexilis DSM 6793</name>
    <dbReference type="NCBI Taxonomy" id="927664"/>
    <lineage>
        <taxon>Bacteria</taxon>
        <taxon>Pseudomonadati</taxon>
        <taxon>Bacteroidota</taxon>
        <taxon>Cytophagia</taxon>
        <taxon>Cytophagales</taxon>
        <taxon>Flexibacteraceae</taxon>
        <taxon>Flexibacter</taxon>
    </lineage>
</organism>
<dbReference type="STRING" id="927664.SAMN05421780_101741"/>
<protein>
    <submittedName>
        <fullName evidence="1">Uncharacterized protein</fullName>
    </submittedName>
</protein>
<dbReference type="PROSITE" id="PS51257">
    <property type="entry name" value="PROKAR_LIPOPROTEIN"/>
    <property type="match status" value="1"/>
</dbReference>
<accession>A0A1I1ED49</accession>
<reference evidence="1 2" key="1">
    <citation type="submission" date="2016-10" db="EMBL/GenBank/DDBJ databases">
        <authorList>
            <person name="de Groot N.N."/>
        </authorList>
    </citation>
    <scope>NUCLEOTIDE SEQUENCE [LARGE SCALE GENOMIC DNA]</scope>
    <source>
        <strain evidence="1 2">DSM 6793</strain>
    </source>
</reference>
<evidence type="ECO:0000313" key="2">
    <source>
        <dbReference type="Proteomes" id="UP000199514"/>
    </source>
</evidence>
<dbReference type="EMBL" id="FOLE01000001">
    <property type="protein sequence ID" value="SFB84696.1"/>
    <property type="molecule type" value="Genomic_DNA"/>
</dbReference>
<sequence>MKQHKNKWLWAGSLLCAAVGLGACQDWKDLADVKVGKWNSEWAIPVLDADISLADMISKKKGNLTITEDANGFYTLLYKDEFVSETAESYFSIPNQTLPSVNFSSPTTGTVPAGQTINLADQSQTVSFSVAAADQKLRYIDLKAGTLNFSATSSFKHNVSLIVSLPSLTKNGTAFTKTYTFTSNGTSTPAAVNDAIDLSGYRLDLTGGTTSGANQFTYTLKASITTVSNSISSTDRITVNANVSSPKFSYLEGYLGKFTAFSQRDSVFLSIFDSKLAGQVFLEDPKLRMTIDNSFGVGARTSITNRIGKANYSADSVLRFYGTDLLSPFDIAAAVTRGQVVSSTVEANKTNSNIQGVLNPAPREIIYDASGIINGQTTSQSLTNFVVDTSRIRVKSEVEIPFEGRTMEFYTIHDSSDVTLPQNNNIENVQMNIYANNGFPVEVDAQVYFLDANENPIDSIFTERGHNGKLFLLDKAVDTDGNGKVDAYESKKTERQFVMDSVRYKFLRDNAKKIRIFGRFRSDGAENNKSIKIYSYYRLKMKVGVIMNMEMGG</sequence>
<dbReference type="AlphaFoldDB" id="A0A1I1ED49"/>
<dbReference type="RefSeq" id="WP_091507469.1">
    <property type="nucleotide sequence ID" value="NZ_FOLE01000001.1"/>
</dbReference>
<dbReference type="Proteomes" id="UP000199514">
    <property type="component" value="Unassembled WGS sequence"/>
</dbReference>
<name>A0A1I1ED49_9BACT</name>
<gene>
    <name evidence="1" type="ORF">SAMN05421780_101741</name>
</gene>
<proteinExistence type="predicted"/>
<keyword evidence="2" id="KW-1185">Reference proteome</keyword>